<dbReference type="Proteomes" id="UP000250266">
    <property type="component" value="Unassembled WGS sequence"/>
</dbReference>
<evidence type="ECO:0000313" key="2">
    <source>
        <dbReference type="EMBL" id="OCK81922.1"/>
    </source>
</evidence>
<evidence type="ECO:0000313" key="3">
    <source>
        <dbReference type="Proteomes" id="UP000250266"/>
    </source>
</evidence>
<dbReference type="InterPro" id="IPR014347">
    <property type="entry name" value="Tautomerase/MIF_sf"/>
</dbReference>
<sequence>MVVSDYSTPHDYYSNPARLTPHFNNIASAFALPLSPITSIDHSYTHNLPNHPPFKMPLWLIYHPPTTFTSPTSKSALADSITKIYSPHLPAFYVNVLFIPIEPCSFYVGGIARPSSSTTTNSSQPGADPATPFIRVHISNIARTLPSLEAKKRFLARVDQALKPYVEDMGYDWEYHVDETDRDLWKIQGLVPPPAGSDEEAMWKRENKAVVWEKL</sequence>
<feature type="domain" description="Tautomerase cis-CaaD-like" evidence="1">
    <location>
        <begin position="56"/>
        <end position="208"/>
    </location>
</feature>
<dbReference type="EMBL" id="KV744904">
    <property type="protein sequence ID" value="OCK81922.1"/>
    <property type="molecule type" value="Genomic_DNA"/>
</dbReference>
<name>A0A8E2EDA4_9PEZI</name>
<dbReference type="Pfam" id="PF14832">
    <property type="entry name" value="Tautomerase_3"/>
    <property type="match status" value="1"/>
</dbReference>
<dbReference type="InterPro" id="IPR028116">
    <property type="entry name" value="Cis-CaaD-like"/>
</dbReference>
<evidence type="ECO:0000259" key="1">
    <source>
        <dbReference type="Pfam" id="PF14832"/>
    </source>
</evidence>
<dbReference type="Gene3D" id="3.30.429.10">
    <property type="entry name" value="Macrophage Migration Inhibitory Factor"/>
    <property type="match status" value="1"/>
</dbReference>
<organism evidence="2 3">
    <name type="scientific">Lepidopterella palustris CBS 459.81</name>
    <dbReference type="NCBI Taxonomy" id="1314670"/>
    <lineage>
        <taxon>Eukaryota</taxon>
        <taxon>Fungi</taxon>
        <taxon>Dikarya</taxon>
        <taxon>Ascomycota</taxon>
        <taxon>Pezizomycotina</taxon>
        <taxon>Dothideomycetes</taxon>
        <taxon>Pleosporomycetidae</taxon>
        <taxon>Mytilinidiales</taxon>
        <taxon>Argynnaceae</taxon>
        <taxon>Lepidopterella</taxon>
    </lineage>
</organism>
<dbReference type="AlphaFoldDB" id="A0A8E2EDA4"/>
<gene>
    <name evidence="2" type="ORF">K432DRAFT_380871</name>
</gene>
<protein>
    <recommendedName>
        <fullName evidence="1">Tautomerase cis-CaaD-like domain-containing protein</fullName>
    </recommendedName>
</protein>
<reference evidence="2 3" key="1">
    <citation type="journal article" date="2016" name="Nat. Commun.">
        <title>Ectomycorrhizal ecology is imprinted in the genome of the dominant symbiotic fungus Cenococcum geophilum.</title>
        <authorList>
            <consortium name="DOE Joint Genome Institute"/>
            <person name="Peter M."/>
            <person name="Kohler A."/>
            <person name="Ohm R.A."/>
            <person name="Kuo A."/>
            <person name="Krutzmann J."/>
            <person name="Morin E."/>
            <person name="Arend M."/>
            <person name="Barry K.W."/>
            <person name="Binder M."/>
            <person name="Choi C."/>
            <person name="Clum A."/>
            <person name="Copeland A."/>
            <person name="Grisel N."/>
            <person name="Haridas S."/>
            <person name="Kipfer T."/>
            <person name="LaButti K."/>
            <person name="Lindquist E."/>
            <person name="Lipzen A."/>
            <person name="Maire R."/>
            <person name="Meier B."/>
            <person name="Mihaltcheva S."/>
            <person name="Molinier V."/>
            <person name="Murat C."/>
            <person name="Poggeler S."/>
            <person name="Quandt C.A."/>
            <person name="Sperisen C."/>
            <person name="Tritt A."/>
            <person name="Tisserant E."/>
            <person name="Crous P.W."/>
            <person name="Henrissat B."/>
            <person name="Nehls U."/>
            <person name="Egli S."/>
            <person name="Spatafora J.W."/>
            <person name="Grigoriev I.V."/>
            <person name="Martin F.M."/>
        </authorList>
    </citation>
    <scope>NUCLEOTIDE SEQUENCE [LARGE SCALE GENOMIC DNA]</scope>
    <source>
        <strain evidence="2 3">CBS 459.81</strain>
    </source>
</reference>
<dbReference type="OrthoDB" id="2129288at2759"/>
<proteinExistence type="predicted"/>
<keyword evidence="3" id="KW-1185">Reference proteome</keyword>
<accession>A0A8E2EDA4</accession>